<organism evidence="1 2">
    <name type="scientific">Gigaspora margarita</name>
    <dbReference type="NCBI Taxonomy" id="4874"/>
    <lineage>
        <taxon>Eukaryota</taxon>
        <taxon>Fungi</taxon>
        <taxon>Fungi incertae sedis</taxon>
        <taxon>Mucoromycota</taxon>
        <taxon>Glomeromycotina</taxon>
        <taxon>Glomeromycetes</taxon>
        <taxon>Diversisporales</taxon>
        <taxon>Gigasporaceae</taxon>
        <taxon>Gigaspora</taxon>
    </lineage>
</organism>
<evidence type="ECO:0000313" key="2">
    <source>
        <dbReference type="Proteomes" id="UP000789901"/>
    </source>
</evidence>
<sequence length="218" mass="25031">MKFIVENREGIFVEEEETIIEENEENEEAMFEDILEENREEVTLKFYTSQSLTSNKRHVLLFNVSKPFEVLIHDFDHEYGQKEGIPLEKCRKTKTCSPNLCSAKIQVLRFVSAQKVQIGRYNNSSNHTHTLEESEVLKHSNAVQKLVKEEAVKNYPPPTIVSAIKDYATRKLDLGTSVKGLKRKEVLNIKQKVNKVQKNNSFGGNTNIDSNIAKCIIF</sequence>
<accession>A0ABM8W3F8</accession>
<keyword evidence="2" id="KW-1185">Reference proteome</keyword>
<name>A0ABM8W3F8_GIGMA</name>
<comment type="caution">
    <text evidence="1">The sequence shown here is derived from an EMBL/GenBank/DDBJ whole genome shotgun (WGS) entry which is preliminary data.</text>
</comment>
<dbReference type="Proteomes" id="UP000789901">
    <property type="component" value="Unassembled WGS sequence"/>
</dbReference>
<reference evidence="1 2" key="1">
    <citation type="submission" date="2021-06" db="EMBL/GenBank/DDBJ databases">
        <authorList>
            <person name="Kallberg Y."/>
            <person name="Tangrot J."/>
            <person name="Rosling A."/>
        </authorList>
    </citation>
    <scope>NUCLEOTIDE SEQUENCE [LARGE SCALE GENOMIC DNA]</scope>
    <source>
        <strain evidence="1 2">120-4 pot B 10/14</strain>
    </source>
</reference>
<proteinExistence type="predicted"/>
<evidence type="ECO:0000313" key="1">
    <source>
        <dbReference type="EMBL" id="CAG8514868.1"/>
    </source>
</evidence>
<protein>
    <submittedName>
        <fullName evidence="1">3461_t:CDS:1</fullName>
    </submittedName>
</protein>
<gene>
    <name evidence="1" type="ORF">GMARGA_LOCUS2867</name>
</gene>
<dbReference type="EMBL" id="CAJVQB010000957">
    <property type="protein sequence ID" value="CAG8514868.1"/>
    <property type="molecule type" value="Genomic_DNA"/>
</dbReference>